<dbReference type="Proteomes" id="UP000054783">
    <property type="component" value="Unassembled WGS sequence"/>
</dbReference>
<protein>
    <submittedName>
        <fullName evidence="1">Uncharacterized protein</fullName>
    </submittedName>
</protein>
<keyword evidence="2" id="KW-1185">Reference proteome</keyword>
<dbReference type="EMBL" id="JYDQ01000043">
    <property type="protein sequence ID" value="KRY18689.1"/>
    <property type="molecule type" value="Genomic_DNA"/>
</dbReference>
<dbReference type="AlphaFoldDB" id="A0A0V1A1L4"/>
<gene>
    <name evidence="1" type="ORF">T12_10056</name>
</gene>
<evidence type="ECO:0000313" key="2">
    <source>
        <dbReference type="Proteomes" id="UP000054783"/>
    </source>
</evidence>
<evidence type="ECO:0000313" key="1">
    <source>
        <dbReference type="EMBL" id="KRY18689.1"/>
    </source>
</evidence>
<organism evidence="1 2">
    <name type="scientific">Trichinella patagoniensis</name>
    <dbReference type="NCBI Taxonomy" id="990121"/>
    <lineage>
        <taxon>Eukaryota</taxon>
        <taxon>Metazoa</taxon>
        <taxon>Ecdysozoa</taxon>
        <taxon>Nematoda</taxon>
        <taxon>Enoplea</taxon>
        <taxon>Dorylaimia</taxon>
        <taxon>Trichinellida</taxon>
        <taxon>Trichinellidae</taxon>
        <taxon>Trichinella</taxon>
    </lineage>
</organism>
<sequence>MVFECQYRIWNLQQQLIRLLSIADESEYKMQPFTSLSLLNGQVPNDWKHTAQTKRKRKSKFKQINLTTSNSDHNDEMCIGYLQCMRMQLEIFLIK</sequence>
<proteinExistence type="predicted"/>
<accession>A0A0V1A1L4</accession>
<reference evidence="1 2" key="1">
    <citation type="submission" date="2015-01" db="EMBL/GenBank/DDBJ databases">
        <title>Evolution of Trichinella species and genotypes.</title>
        <authorList>
            <person name="Korhonen P.K."/>
            <person name="Edoardo P."/>
            <person name="Giuseppe L.R."/>
            <person name="Gasser R.B."/>
        </authorList>
    </citation>
    <scope>NUCLEOTIDE SEQUENCE [LARGE SCALE GENOMIC DNA]</scope>
    <source>
        <strain evidence="1">ISS2496</strain>
    </source>
</reference>
<name>A0A0V1A1L4_9BILA</name>
<comment type="caution">
    <text evidence="1">The sequence shown here is derived from an EMBL/GenBank/DDBJ whole genome shotgun (WGS) entry which is preliminary data.</text>
</comment>